<dbReference type="Gene3D" id="3.40.50.150">
    <property type="entry name" value="Vaccinia Virus protein VP39"/>
    <property type="match status" value="1"/>
</dbReference>
<accession>A0A6A5WMS1</accession>
<dbReference type="InterPro" id="IPR013217">
    <property type="entry name" value="Methyltransf_12"/>
</dbReference>
<dbReference type="Pfam" id="PF08242">
    <property type="entry name" value="Methyltransf_12"/>
    <property type="match status" value="1"/>
</dbReference>
<name>A0A6A5WMS1_9PLEO</name>
<evidence type="ECO:0000313" key="2">
    <source>
        <dbReference type="EMBL" id="KAF2002184.1"/>
    </source>
</evidence>
<dbReference type="InterPro" id="IPR029063">
    <property type="entry name" value="SAM-dependent_MTases_sf"/>
</dbReference>
<proteinExistence type="predicted"/>
<organism evidence="2 3">
    <name type="scientific">Amniculicola lignicola CBS 123094</name>
    <dbReference type="NCBI Taxonomy" id="1392246"/>
    <lineage>
        <taxon>Eukaryota</taxon>
        <taxon>Fungi</taxon>
        <taxon>Dikarya</taxon>
        <taxon>Ascomycota</taxon>
        <taxon>Pezizomycotina</taxon>
        <taxon>Dothideomycetes</taxon>
        <taxon>Pleosporomycetidae</taxon>
        <taxon>Pleosporales</taxon>
        <taxon>Amniculicolaceae</taxon>
        <taxon>Amniculicola</taxon>
    </lineage>
</organism>
<dbReference type="SUPFAM" id="SSF53335">
    <property type="entry name" value="S-adenosyl-L-methionine-dependent methyltransferases"/>
    <property type="match status" value="1"/>
</dbReference>
<reference evidence="2" key="1">
    <citation type="journal article" date="2020" name="Stud. Mycol.">
        <title>101 Dothideomycetes genomes: a test case for predicting lifestyles and emergence of pathogens.</title>
        <authorList>
            <person name="Haridas S."/>
            <person name="Albert R."/>
            <person name="Binder M."/>
            <person name="Bloem J."/>
            <person name="Labutti K."/>
            <person name="Salamov A."/>
            <person name="Andreopoulos B."/>
            <person name="Baker S."/>
            <person name="Barry K."/>
            <person name="Bills G."/>
            <person name="Bluhm B."/>
            <person name="Cannon C."/>
            <person name="Castanera R."/>
            <person name="Culley D."/>
            <person name="Daum C."/>
            <person name="Ezra D."/>
            <person name="Gonzalez J."/>
            <person name="Henrissat B."/>
            <person name="Kuo A."/>
            <person name="Liang C."/>
            <person name="Lipzen A."/>
            <person name="Lutzoni F."/>
            <person name="Magnuson J."/>
            <person name="Mondo S."/>
            <person name="Nolan M."/>
            <person name="Ohm R."/>
            <person name="Pangilinan J."/>
            <person name="Park H.-J."/>
            <person name="Ramirez L."/>
            <person name="Alfaro M."/>
            <person name="Sun H."/>
            <person name="Tritt A."/>
            <person name="Yoshinaga Y."/>
            <person name="Zwiers L.-H."/>
            <person name="Turgeon B."/>
            <person name="Goodwin S."/>
            <person name="Spatafora J."/>
            <person name="Crous P."/>
            <person name="Grigoriev I."/>
        </authorList>
    </citation>
    <scope>NUCLEOTIDE SEQUENCE</scope>
    <source>
        <strain evidence="2">CBS 123094</strain>
    </source>
</reference>
<evidence type="ECO:0000259" key="1">
    <source>
        <dbReference type="Pfam" id="PF08242"/>
    </source>
</evidence>
<keyword evidence="3" id="KW-1185">Reference proteome</keyword>
<gene>
    <name evidence="2" type="ORF">P154DRAFT_463257</name>
</gene>
<dbReference type="AlphaFoldDB" id="A0A6A5WMS1"/>
<evidence type="ECO:0000313" key="3">
    <source>
        <dbReference type="Proteomes" id="UP000799779"/>
    </source>
</evidence>
<dbReference type="EMBL" id="ML977579">
    <property type="protein sequence ID" value="KAF2002184.1"/>
    <property type="molecule type" value="Genomic_DNA"/>
</dbReference>
<dbReference type="CDD" id="cd02440">
    <property type="entry name" value="AdoMet_MTases"/>
    <property type="match status" value="1"/>
</dbReference>
<dbReference type="OrthoDB" id="417697at2759"/>
<sequence>MTDLRKNYVVSQGFDESGRLFLQHWMWKAQLGWDLHPVIQLNGTDEVRVADHGCGNAAWVVSLATDLERAQRRATFIGLDVQDAHFPAAQNLPKNIKLGLLDAFTEDLPEEHIGKYDVVHVRAFSSVVKNDDPSPVIKNAYKMLKPGGYFQWDDLDGGSFKAVAPGSDPTTSMVSTAATEDLVATSMQSQKVAMNFKFSWLGRLGLLFDEHGFEVLDDKRLEVKKELRSVMTVSLLMIHAHIARVAVRNGCLVGTDKKWEDVWAKAGEEIGQGVSLTMDMLVTVGYKRA</sequence>
<dbReference type="Proteomes" id="UP000799779">
    <property type="component" value="Unassembled WGS sequence"/>
</dbReference>
<protein>
    <recommendedName>
        <fullName evidence="1">Methyltransferase type 12 domain-containing protein</fullName>
    </recommendedName>
</protein>
<feature type="domain" description="Methyltransferase type 12" evidence="1">
    <location>
        <begin position="51"/>
        <end position="150"/>
    </location>
</feature>